<dbReference type="Gene3D" id="1.20.1070.10">
    <property type="entry name" value="Rhodopsin 7-helix transmembrane proteins"/>
    <property type="match status" value="1"/>
</dbReference>
<dbReference type="PANTHER" id="PTHR12011">
    <property type="entry name" value="ADHESION G-PROTEIN COUPLED RECEPTOR"/>
    <property type="match status" value="1"/>
</dbReference>
<comment type="subcellular location">
    <subcellularLocation>
        <location evidence="1">Membrane</location>
        <topology evidence="1">Multi-pass membrane protein</topology>
    </subcellularLocation>
</comment>
<accession>A0ABD0YAC7</accession>
<evidence type="ECO:0000313" key="9">
    <source>
        <dbReference type="Proteomes" id="UP001558652"/>
    </source>
</evidence>
<dbReference type="PANTHER" id="PTHR12011:SF475">
    <property type="entry name" value="LATROPHILIN CIRL"/>
    <property type="match status" value="1"/>
</dbReference>
<evidence type="ECO:0000256" key="1">
    <source>
        <dbReference type="ARBA" id="ARBA00004141"/>
    </source>
</evidence>
<feature type="transmembrane region" description="Helical" evidence="6">
    <location>
        <begin position="119"/>
        <end position="138"/>
    </location>
</feature>
<keyword evidence="2 6" id="KW-0812">Transmembrane</keyword>
<name>A0ABD0YAC7_9HEMI</name>
<proteinExistence type="predicted"/>
<organism evidence="8 9">
    <name type="scientific">Ranatra chinensis</name>
    <dbReference type="NCBI Taxonomy" id="642074"/>
    <lineage>
        <taxon>Eukaryota</taxon>
        <taxon>Metazoa</taxon>
        <taxon>Ecdysozoa</taxon>
        <taxon>Arthropoda</taxon>
        <taxon>Hexapoda</taxon>
        <taxon>Insecta</taxon>
        <taxon>Pterygota</taxon>
        <taxon>Neoptera</taxon>
        <taxon>Paraneoptera</taxon>
        <taxon>Hemiptera</taxon>
        <taxon>Heteroptera</taxon>
        <taxon>Panheteroptera</taxon>
        <taxon>Nepomorpha</taxon>
        <taxon>Nepidae</taxon>
        <taxon>Ranatrinae</taxon>
        <taxon>Ranatra</taxon>
    </lineage>
</organism>
<evidence type="ECO:0000256" key="3">
    <source>
        <dbReference type="ARBA" id="ARBA00022989"/>
    </source>
</evidence>
<keyword evidence="9" id="KW-1185">Reference proteome</keyword>
<evidence type="ECO:0000259" key="7">
    <source>
        <dbReference type="PROSITE" id="PS50261"/>
    </source>
</evidence>
<keyword evidence="5" id="KW-0325">Glycoprotein</keyword>
<dbReference type="InterPro" id="IPR000832">
    <property type="entry name" value="GPCR_2_secretin-like"/>
</dbReference>
<feature type="transmembrane region" description="Helical" evidence="6">
    <location>
        <begin position="225"/>
        <end position="247"/>
    </location>
</feature>
<dbReference type="EMBL" id="JBFDAA010000011">
    <property type="protein sequence ID" value="KAL1124295.1"/>
    <property type="molecule type" value="Genomic_DNA"/>
</dbReference>
<dbReference type="PROSITE" id="PS50261">
    <property type="entry name" value="G_PROTEIN_RECEP_F2_4"/>
    <property type="match status" value="1"/>
</dbReference>
<feature type="transmembrane region" description="Helical" evidence="6">
    <location>
        <begin position="90"/>
        <end position="107"/>
    </location>
</feature>
<protein>
    <recommendedName>
        <fullName evidence="7">G-protein coupled receptors family 2 profile 2 domain-containing protein</fullName>
    </recommendedName>
</protein>
<evidence type="ECO:0000313" key="8">
    <source>
        <dbReference type="EMBL" id="KAL1124295.1"/>
    </source>
</evidence>
<feature type="transmembrane region" description="Helical" evidence="6">
    <location>
        <begin position="158"/>
        <end position="185"/>
    </location>
</feature>
<feature type="transmembrane region" description="Helical" evidence="6">
    <location>
        <begin position="51"/>
        <end position="70"/>
    </location>
</feature>
<evidence type="ECO:0000256" key="5">
    <source>
        <dbReference type="ARBA" id="ARBA00023180"/>
    </source>
</evidence>
<evidence type="ECO:0000256" key="6">
    <source>
        <dbReference type="SAM" id="Phobius"/>
    </source>
</evidence>
<comment type="caution">
    <text evidence="8">The sequence shown here is derived from an EMBL/GenBank/DDBJ whole genome shotgun (WGS) entry which is preliminary data.</text>
</comment>
<feature type="domain" description="G-protein coupled receptors family 2 profile 2" evidence="7">
    <location>
        <begin position="16"/>
        <end position="250"/>
    </location>
</feature>
<keyword evidence="3 6" id="KW-1133">Transmembrane helix</keyword>
<evidence type="ECO:0000256" key="2">
    <source>
        <dbReference type="ARBA" id="ARBA00022692"/>
    </source>
</evidence>
<sequence length="309" mass="35244">MYIYFGANSRDQTGAGRQVLIVGAVIALVAQFLTLASGLKRITSQRQEPALLILLNTELALTLTNLVFMLGVQATGDTSQCEMVAVSLHYLHLVVCCWLFATSLHLYRRLTLDNYRPTVWLYALAAWTAPALLVYVCTKLNRDGYESHDYCWMSVEKGMLFSFMIPVSVLMLGNTVLAVLGLRLASHWKEESVERKWVRVSATLLPLFAVVWFLGVVALENSASLVFPLLFLASNGFLNWFVFICWLPTDISAWHESEEDFDEEEEELFEEHHQQHQQQVMQAQKQEVYVCGRRHHYDLQMDPICTISS</sequence>
<dbReference type="Pfam" id="PF00002">
    <property type="entry name" value="7tm_2"/>
    <property type="match status" value="1"/>
</dbReference>
<dbReference type="AlphaFoldDB" id="A0ABD0YAC7"/>
<dbReference type="GO" id="GO:0016020">
    <property type="term" value="C:membrane"/>
    <property type="evidence" value="ECO:0007669"/>
    <property type="project" value="UniProtKB-SubCell"/>
</dbReference>
<feature type="transmembrane region" description="Helical" evidence="6">
    <location>
        <begin position="197"/>
        <end position="219"/>
    </location>
</feature>
<feature type="transmembrane region" description="Helical" evidence="6">
    <location>
        <begin position="20"/>
        <end position="39"/>
    </location>
</feature>
<dbReference type="Proteomes" id="UP001558652">
    <property type="component" value="Unassembled WGS sequence"/>
</dbReference>
<keyword evidence="4 6" id="KW-0472">Membrane</keyword>
<dbReference type="InterPro" id="IPR017981">
    <property type="entry name" value="GPCR_2-like_7TM"/>
</dbReference>
<gene>
    <name evidence="8" type="ORF">AAG570_002063</name>
</gene>
<evidence type="ECO:0000256" key="4">
    <source>
        <dbReference type="ARBA" id="ARBA00023136"/>
    </source>
</evidence>
<reference evidence="8 9" key="1">
    <citation type="submission" date="2024-07" db="EMBL/GenBank/DDBJ databases">
        <title>Chromosome-level genome assembly of the water stick insect Ranatra chinensis (Heteroptera: Nepidae).</title>
        <authorList>
            <person name="Liu X."/>
        </authorList>
    </citation>
    <scope>NUCLEOTIDE SEQUENCE [LARGE SCALE GENOMIC DNA]</scope>
    <source>
        <strain evidence="8">Cailab_2021Rc</strain>
        <tissue evidence="8">Muscle</tissue>
    </source>
</reference>